<dbReference type="EMBL" id="AP019377">
    <property type="protein sequence ID" value="BBH92604.1"/>
    <property type="molecule type" value="Genomic_DNA"/>
</dbReference>
<reference evidence="3" key="1">
    <citation type="submission" date="2018-12" db="EMBL/GenBank/DDBJ databases">
        <title>Novel natural products biosynthetic potential of the class Ktedonobacteria.</title>
        <authorList>
            <person name="Zheng Y."/>
            <person name="Saitou A."/>
            <person name="Wang C.M."/>
            <person name="Toyoda A."/>
            <person name="Minakuchi Y."/>
            <person name="Sekiguchi Y."/>
            <person name="Ueda K."/>
            <person name="Takano H."/>
            <person name="Sakai Y."/>
            <person name="Yokota A."/>
            <person name="Yabe S."/>
        </authorList>
    </citation>
    <scope>NUCLEOTIDE SEQUENCE</scope>
    <source>
        <strain evidence="3">A3-2</strain>
    </source>
</reference>
<evidence type="ECO:0000256" key="1">
    <source>
        <dbReference type="SAM" id="MobiDB-lite"/>
    </source>
</evidence>
<organism evidence="3">
    <name type="scientific">Thermogemmatispora argillosa</name>
    <dbReference type="NCBI Taxonomy" id="2045280"/>
    <lineage>
        <taxon>Bacteria</taxon>
        <taxon>Bacillati</taxon>
        <taxon>Chloroflexota</taxon>
        <taxon>Ktedonobacteria</taxon>
        <taxon>Thermogemmatisporales</taxon>
        <taxon>Thermogemmatisporaceae</taxon>
        <taxon>Thermogemmatispora</taxon>
    </lineage>
</organism>
<evidence type="ECO:0000313" key="3">
    <source>
        <dbReference type="EMBL" id="BBH92604.1"/>
    </source>
</evidence>
<dbReference type="Pfam" id="PF13240">
    <property type="entry name" value="Zn_Ribbon_1"/>
    <property type="match status" value="1"/>
</dbReference>
<sequence>MLKPVTGQYECQRRSLPVPGLASLTARVDRLTLLPDGRFVLLTQERSRLAQAAQSLLAGTGSGAGPAVNPPPAETRREGQYVCQDRRLLLLFDDGSRLEGQFAWNGEGVQLGPDFFQKISDSTLFPPPQRLKQEVEELAKGLKIAATLGSLAVKAARAIQSSQPTQTTAPGPASPSPAASTTVGSSATPSAPAFHSPTSSAPAPQAAHLSPDPAVPAAGAQGQAQVAPGNETFFCDQCGARVRPGKRYCGQCGALLP</sequence>
<feature type="domain" description="Zinc-ribbon" evidence="2">
    <location>
        <begin position="234"/>
        <end position="254"/>
    </location>
</feature>
<gene>
    <name evidence="3" type="ORF">KTA_08030</name>
</gene>
<proteinExistence type="predicted"/>
<accession>A0A455T562</accession>
<dbReference type="AlphaFoldDB" id="A0A455T562"/>
<dbReference type="InterPro" id="IPR026870">
    <property type="entry name" value="Zinc_ribbon_dom"/>
</dbReference>
<feature type="region of interest" description="Disordered" evidence="1">
    <location>
        <begin position="162"/>
        <end position="223"/>
    </location>
</feature>
<evidence type="ECO:0000259" key="2">
    <source>
        <dbReference type="Pfam" id="PF13240"/>
    </source>
</evidence>
<name>A0A455T562_9CHLR</name>
<feature type="compositionally biased region" description="Low complexity" evidence="1">
    <location>
        <begin position="162"/>
        <end position="207"/>
    </location>
</feature>
<protein>
    <recommendedName>
        <fullName evidence="2">Zinc-ribbon domain-containing protein</fullName>
    </recommendedName>
</protein>